<dbReference type="Gene3D" id="1.20.120.910">
    <property type="entry name" value="DksA, coiled-coil domain"/>
    <property type="match status" value="1"/>
</dbReference>
<proteinExistence type="predicted"/>
<sequence>MREDIDIDALRQRLLMRAHELETMAAIRREAGATVELDQTRTGRLSRMDAMQAQAMARAGDARAQDEYRRIQAALARIESGEYGYCLDCDGPIGAGRLNADPANALCLACAERREQ</sequence>
<dbReference type="Proteomes" id="UP000218765">
    <property type="component" value="Chromosome"/>
</dbReference>
<evidence type="ECO:0000313" key="6">
    <source>
        <dbReference type="EMBL" id="BAZ92814.1"/>
    </source>
</evidence>
<dbReference type="GO" id="GO:0008270">
    <property type="term" value="F:zinc ion binding"/>
    <property type="evidence" value="ECO:0007669"/>
    <property type="project" value="UniProtKB-KW"/>
</dbReference>
<reference evidence="6 7" key="1">
    <citation type="submission" date="2017-05" db="EMBL/GenBank/DDBJ databases">
        <title>Thiocyanate degradation by Thiohalobacter thiocyanaticus FOKN1.</title>
        <authorList>
            <person name="Oshiki M."/>
            <person name="Fukushima T."/>
            <person name="Kawano S."/>
            <person name="Nakagawa J."/>
        </authorList>
    </citation>
    <scope>NUCLEOTIDE SEQUENCE [LARGE SCALE GENOMIC DNA]</scope>
    <source>
        <strain evidence="6 7">FOKN1</strain>
    </source>
</reference>
<evidence type="ECO:0000313" key="7">
    <source>
        <dbReference type="Proteomes" id="UP000218765"/>
    </source>
</evidence>
<dbReference type="OrthoDB" id="6064855at2"/>
<dbReference type="PROSITE" id="PS51128">
    <property type="entry name" value="ZF_DKSA_2"/>
    <property type="match status" value="1"/>
</dbReference>
<evidence type="ECO:0000256" key="3">
    <source>
        <dbReference type="ARBA" id="ARBA00022833"/>
    </source>
</evidence>
<dbReference type="PANTHER" id="PTHR33823:SF2">
    <property type="entry name" value="RNA POLYMERASE-BINDING TRANSCRIPTION FACTOR DKSA"/>
    <property type="match status" value="1"/>
</dbReference>
<dbReference type="InterPro" id="IPR000962">
    <property type="entry name" value="Znf_DskA_TraR"/>
</dbReference>
<keyword evidence="7" id="KW-1185">Reference proteome</keyword>
<gene>
    <name evidence="6" type="ORF">FOKN1_0410</name>
</gene>
<dbReference type="PANTHER" id="PTHR33823">
    <property type="entry name" value="RNA POLYMERASE-BINDING TRANSCRIPTION FACTOR DKSA-RELATED"/>
    <property type="match status" value="1"/>
</dbReference>
<protein>
    <submittedName>
        <fullName evidence="6">TraR/DksA family transcriptional regulator</fullName>
    </submittedName>
</protein>
<accession>A0A1Z4VNK5</accession>
<dbReference type="EMBL" id="AP018052">
    <property type="protein sequence ID" value="BAZ92814.1"/>
    <property type="molecule type" value="Genomic_DNA"/>
</dbReference>
<evidence type="ECO:0000256" key="4">
    <source>
        <dbReference type="PROSITE-ProRule" id="PRU00510"/>
    </source>
</evidence>
<dbReference type="AlphaFoldDB" id="A0A1Z4VNK5"/>
<organism evidence="6 7">
    <name type="scientific">Thiohalobacter thiocyanaticus</name>
    <dbReference type="NCBI Taxonomy" id="585455"/>
    <lineage>
        <taxon>Bacteria</taxon>
        <taxon>Pseudomonadati</taxon>
        <taxon>Pseudomonadota</taxon>
        <taxon>Gammaproteobacteria</taxon>
        <taxon>Thiohalobacterales</taxon>
        <taxon>Thiohalobacteraceae</taxon>
        <taxon>Thiohalobacter</taxon>
    </lineage>
</organism>
<evidence type="ECO:0000256" key="1">
    <source>
        <dbReference type="ARBA" id="ARBA00022723"/>
    </source>
</evidence>
<keyword evidence="1" id="KW-0479">Metal-binding</keyword>
<dbReference type="Pfam" id="PF01258">
    <property type="entry name" value="zf-dskA_traR"/>
    <property type="match status" value="1"/>
</dbReference>
<feature type="domain" description="Zinc finger DksA/TraR C4-type" evidence="5">
    <location>
        <begin position="81"/>
        <end position="116"/>
    </location>
</feature>
<dbReference type="SUPFAM" id="SSF57716">
    <property type="entry name" value="Glucocorticoid receptor-like (DNA-binding domain)"/>
    <property type="match status" value="1"/>
</dbReference>
<keyword evidence="3" id="KW-0862">Zinc</keyword>
<keyword evidence="2" id="KW-0863">Zinc-finger</keyword>
<dbReference type="RefSeq" id="WP_096364233.1">
    <property type="nucleotide sequence ID" value="NZ_AP018052.1"/>
</dbReference>
<dbReference type="KEGG" id="ttc:FOKN1_0410"/>
<evidence type="ECO:0000259" key="5">
    <source>
        <dbReference type="Pfam" id="PF01258"/>
    </source>
</evidence>
<feature type="zinc finger region" description="dksA C4-type" evidence="4">
    <location>
        <begin position="86"/>
        <end position="110"/>
    </location>
</feature>
<name>A0A1Z4VNK5_9GAMM</name>
<evidence type="ECO:0000256" key="2">
    <source>
        <dbReference type="ARBA" id="ARBA00022771"/>
    </source>
</evidence>